<dbReference type="SUPFAM" id="SSF52283">
    <property type="entry name" value="Formate/glycerate dehydrogenase catalytic domain-like"/>
    <property type="match status" value="1"/>
</dbReference>
<dbReference type="SUPFAM" id="SSF51735">
    <property type="entry name" value="NAD(P)-binding Rossmann-fold domains"/>
    <property type="match status" value="1"/>
</dbReference>
<evidence type="ECO:0000256" key="3">
    <source>
        <dbReference type="ARBA" id="ARBA00012943"/>
    </source>
</evidence>
<protein>
    <recommendedName>
        <fullName evidence="3">proton-translocating NAD(P)(+) transhydrogenase</fullName>
        <ecNumber evidence="3">7.1.1.1</ecNumber>
    </recommendedName>
</protein>
<comment type="similarity">
    <text evidence="2">In the N-terminal section; belongs to the AlaDH/PNT family.</text>
</comment>
<evidence type="ECO:0000256" key="9">
    <source>
        <dbReference type="ARBA" id="ARBA00023136"/>
    </source>
</evidence>
<dbReference type="FunFam" id="3.40.50.1220:FF:000002">
    <property type="entry name" value="NAD(P) transhydrogenase subunit beta"/>
    <property type="match status" value="1"/>
</dbReference>
<evidence type="ECO:0000256" key="8">
    <source>
        <dbReference type="ARBA" id="ARBA00023027"/>
    </source>
</evidence>
<evidence type="ECO:0000256" key="10">
    <source>
        <dbReference type="ARBA" id="ARBA00048202"/>
    </source>
</evidence>
<evidence type="ECO:0000256" key="1">
    <source>
        <dbReference type="ARBA" id="ARBA00004141"/>
    </source>
</evidence>
<dbReference type="Pfam" id="PF05222">
    <property type="entry name" value="AlaDh_PNT_N"/>
    <property type="match status" value="1"/>
</dbReference>
<comment type="caution">
    <text evidence="14">The sequence shown here is derived from an EMBL/GenBank/DDBJ whole genome shotgun (WGS) entry which is preliminary data.</text>
</comment>
<dbReference type="SMART" id="SM01002">
    <property type="entry name" value="AlaDh_PNT_C"/>
    <property type="match status" value="1"/>
</dbReference>
<feature type="transmembrane region" description="Helical" evidence="11">
    <location>
        <begin position="370"/>
        <end position="388"/>
    </location>
</feature>
<evidence type="ECO:0000259" key="12">
    <source>
        <dbReference type="SMART" id="SM01002"/>
    </source>
</evidence>
<evidence type="ECO:0000259" key="13">
    <source>
        <dbReference type="SMART" id="SM01003"/>
    </source>
</evidence>
<dbReference type="FunFam" id="3.40.50.720:FF:000063">
    <property type="entry name" value="NAD(P) transhydrogenase subunit alpha"/>
    <property type="match status" value="1"/>
</dbReference>
<feature type="domain" description="Alanine dehydrogenase/pyridine nucleotide transhydrogenase NAD(H)-binding" evidence="12">
    <location>
        <begin position="208"/>
        <end position="382"/>
    </location>
</feature>
<evidence type="ECO:0000256" key="4">
    <source>
        <dbReference type="ARBA" id="ARBA00022692"/>
    </source>
</evidence>
<dbReference type="GO" id="GO:0006740">
    <property type="term" value="P:NADPH regeneration"/>
    <property type="evidence" value="ECO:0007669"/>
    <property type="project" value="TreeGrafter"/>
</dbReference>
<dbReference type="GO" id="GO:0005743">
    <property type="term" value="C:mitochondrial inner membrane"/>
    <property type="evidence" value="ECO:0007669"/>
    <property type="project" value="TreeGrafter"/>
</dbReference>
<dbReference type="InterPro" id="IPR007886">
    <property type="entry name" value="AlaDH/PNT_N"/>
</dbReference>
<name>A0A7J7Y0Y2_MYOMY</name>
<dbReference type="InterPro" id="IPR029035">
    <property type="entry name" value="DHS-like_NAD/FAD-binding_dom"/>
</dbReference>
<dbReference type="InterPro" id="IPR034300">
    <property type="entry name" value="PNTB-like"/>
</dbReference>
<feature type="transmembrane region" description="Helical" evidence="11">
    <location>
        <begin position="343"/>
        <end position="364"/>
    </location>
</feature>
<dbReference type="PANTHER" id="PTHR10160:SF22">
    <property type="entry name" value="NAD(P) TRANSHYDROGENASE, MITOCHONDRIAL"/>
    <property type="match status" value="1"/>
</dbReference>
<keyword evidence="6" id="KW-1278">Translocase</keyword>
<evidence type="ECO:0000313" key="15">
    <source>
        <dbReference type="Proteomes" id="UP000527355"/>
    </source>
</evidence>
<dbReference type="Gene3D" id="3.40.50.1220">
    <property type="entry name" value="TPP-binding domain"/>
    <property type="match status" value="1"/>
</dbReference>
<dbReference type="GO" id="GO:0016491">
    <property type="term" value="F:oxidoreductase activity"/>
    <property type="evidence" value="ECO:0007669"/>
    <property type="project" value="InterPro"/>
</dbReference>
<accession>A0A7J7Y0Y2</accession>
<dbReference type="EMBL" id="JABWUV010000005">
    <property type="protein sequence ID" value="KAF6355611.1"/>
    <property type="molecule type" value="Genomic_DNA"/>
</dbReference>
<keyword evidence="9 11" id="KW-0472">Membrane</keyword>
<evidence type="ECO:0000256" key="7">
    <source>
        <dbReference type="ARBA" id="ARBA00022989"/>
    </source>
</evidence>
<keyword evidence="7 11" id="KW-1133">Transmembrane helix</keyword>
<dbReference type="InterPro" id="IPR007698">
    <property type="entry name" value="AlaDH/PNT_NAD(H)-bd"/>
</dbReference>
<dbReference type="Proteomes" id="UP000527355">
    <property type="component" value="Unassembled WGS sequence"/>
</dbReference>
<dbReference type="Pfam" id="PF02233">
    <property type="entry name" value="PNTB"/>
    <property type="match status" value="1"/>
</dbReference>
<dbReference type="Gene3D" id="3.40.50.720">
    <property type="entry name" value="NAD(P)-binding Rossmann-like Domain"/>
    <property type="match status" value="2"/>
</dbReference>
<evidence type="ECO:0000256" key="6">
    <source>
        <dbReference type="ARBA" id="ARBA00022967"/>
    </source>
</evidence>
<feature type="transmembrane region" description="Helical" evidence="11">
    <location>
        <begin position="607"/>
        <end position="628"/>
    </location>
</feature>
<feature type="transmembrane region" description="Helical" evidence="11">
    <location>
        <begin position="529"/>
        <end position="546"/>
    </location>
</feature>
<feature type="transmembrane region" description="Helical" evidence="11">
    <location>
        <begin position="395"/>
        <end position="415"/>
    </location>
</feature>
<evidence type="ECO:0000256" key="5">
    <source>
        <dbReference type="ARBA" id="ARBA00022857"/>
    </source>
</evidence>
<dbReference type="EC" id="7.1.1.1" evidence="3"/>
<evidence type="ECO:0000313" key="14">
    <source>
        <dbReference type="EMBL" id="KAF6355611.1"/>
    </source>
</evidence>
<keyword evidence="4 11" id="KW-0812">Transmembrane</keyword>
<evidence type="ECO:0000256" key="11">
    <source>
        <dbReference type="SAM" id="Phobius"/>
    </source>
</evidence>
<keyword evidence="5" id="KW-0521">NADP</keyword>
<gene>
    <name evidence="14" type="ORF">mMyoMyo1_014005</name>
</gene>
<dbReference type="InterPro" id="IPR008142">
    <property type="entry name" value="AlaDH/PNT_CS1"/>
</dbReference>
<dbReference type="SUPFAM" id="SSF52467">
    <property type="entry name" value="DHS-like NAD/FAD-binding domain"/>
    <property type="match status" value="1"/>
</dbReference>
<feature type="transmembrane region" description="Helical" evidence="11">
    <location>
        <begin position="489"/>
        <end position="509"/>
    </location>
</feature>
<organism evidence="14 15">
    <name type="scientific">Myotis myotis</name>
    <name type="common">Greater mouse-eared bat</name>
    <name type="synonym">Vespertilio myotis</name>
    <dbReference type="NCBI Taxonomy" id="51298"/>
    <lineage>
        <taxon>Eukaryota</taxon>
        <taxon>Metazoa</taxon>
        <taxon>Chordata</taxon>
        <taxon>Craniata</taxon>
        <taxon>Vertebrata</taxon>
        <taxon>Euteleostomi</taxon>
        <taxon>Mammalia</taxon>
        <taxon>Eutheria</taxon>
        <taxon>Laurasiatheria</taxon>
        <taxon>Chiroptera</taxon>
        <taxon>Yangochiroptera</taxon>
        <taxon>Vespertilionidae</taxon>
        <taxon>Myotis</taxon>
    </lineage>
</organism>
<evidence type="ECO:0000256" key="2">
    <source>
        <dbReference type="ARBA" id="ARBA00005624"/>
    </source>
</evidence>
<dbReference type="PROSITE" id="PS00836">
    <property type="entry name" value="ALADH_PNT_1"/>
    <property type="match status" value="1"/>
</dbReference>
<dbReference type="VEuPathDB" id="HostDB:GeneID_118655949"/>
<keyword evidence="8" id="KW-0520">NAD</keyword>
<dbReference type="CDD" id="cd05304">
    <property type="entry name" value="Rubrum_tdh"/>
    <property type="match status" value="1"/>
</dbReference>
<feature type="transmembrane region" description="Helical" evidence="11">
    <location>
        <begin position="452"/>
        <end position="473"/>
    </location>
</feature>
<feature type="transmembrane region" description="Helical" evidence="11">
    <location>
        <begin position="421"/>
        <end position="440"/>
    </location>
</feature>
<dbReference type="AlphaFoldDB" id="A0A7J7Y0Y2"/>
<comment type="catalytic activity">
    <reaction evidence="10">
        <text>NAD(+) + NADPH + H(+)(in) = NADH + NADP(+) + H(+)(out)</text>
        <dbReference type="Rhea" id="RHEA:47992"/>
        <dbReference type="ChEBI" id="CHEBI:15378"/>
        <dbReference type="ChEBI" id="CHEBI:57540"/>
        <dbReference type="ChEBI" id="CHEBI:57783"/>
        <dbReference type="ChEBI" id="CHEBI:57945"/>
        <dbReference type="ChEBI" id="CHEBI:58349"/>
        <dbReference type="EC" id="7.1.1.1"/>
    </reaction>
</comment>
<keyword evidence="15" id="KW-1185">Reference proteome</keyword>
<dbReference type="InterPro" id="IPR008143">
    <property type="entry name" value="Ala_DH/PNT_CS2"/>
</dbReference>
<reference evidence="14 15" key="1">
    <citation type="journal article" date="2020" name="Nature">
        <title>Six reference-quality genomes reveal evolution of bat adaptations.</title>
        <authorList>
            <person name="Jebb D."/>
            <person name="Huang Z."/>
            <person name="Pippel M."/>
            <person name="Hughes G.M."/>
            <person name="Lavrichenko K."/>
            <person name="Devanna P."/>
            <person name="Winkler S."/>
            <person name="Jermiin L.S."/>
            <person name="Skirmuntt E.C."/>
            <person name="Katzourakis A."/>
            <person name="Burkitt-Gray L."/>
            <person name="Ray D.A."/>
            <person name="Sullivan K.A.M."/>
            <person name="Roscito J.G."/>
            <person name="Kirilenko B.M."/>
            <person name="Davalos L.M."/>
            <person name="Corthals A.P."/>
            <person name="Power M.L."/>
            <person name="Jones G."/>
            <person name="Ransome R.D."/>
            <person name="Dechmann D.K.N."/>
            <person name="Locatelli A.G."/>
            <person name="Puechmaille S.J."/>
            <person name="Fedrigo O."/>
            <person name="Jarvis E.D."/>
            <person name="Hiller M."/>
            <person name="Vernes S.C."/>
            <person name="Myers E.W."/>
            <person name="Teeling E.C."/>
        </authorList>
    </citation>
    <scope>NUCLEOTIDE SEQUENCE [LARGE SCALE GENOMIC DNA]</scope>
    <source>
        <strain evidence="14">MMyoMyo1</strain>
        <tissue evidence="14">Flight muscle</tissue>
    </source>
</reference>
<proteinExistence type="inferred from homology"/>
<dbReference type="Pfam" id="PF01262">
    <property type="entry name" value="AlaDh_PNT_C"/>
    <property type="match status" value="1"/>
</dbReference>
<dbReference type="PANTHER" id="PTHR10160">
    <property type="entry name" value="NAD(P) TRANSHYDROGENASE"/>
    <property type="match status" value="1"/>
</dbReference>
<comment type="subcellular location">
    <subcellularLocation>
        <location evidence="1">Membrane</location>
        <topology evidence="1">Multi-pass membrane protein</topology>
    </subcellularLocation>
</comment>
<dbReference type="SMART" id="SM01003">
    <property type="entry name" value="AlaDh_PNT_N"/>
    <property type="match status" value="1"/>
</dbReference>
<dbReference type="InterPro" id="IPR036291">
    <property type="entry name" value="NAD(P)-bd_dom_sf"/>
</dbReference>
<dbReference type="GO" id="GO:0050661">
    <property type="term" value="F:NADP binding"/>
    <property type="evidence" value="ECO:0007669"/>
    <property type="project" value="TreeGrafter"/>
</dbReference>
<dbReference type="PROSITE" id="PS00837">
    <property type="entry name" value="ALADH_PNT_2"/>
    <property type="match status" value="1"/>
</dbReference>
<dbReference type="GO" id="GO:0008750">
    <property type="term" value="F:proton-translocating NAD(P)+ transhydrogenase activity"/>
    <property type="evidence" value="ECO:0007669"/>
    <property type="project" value="UniProtKB-EC"/>
</dbReference>
<sequence length="835" mass="87523">MANLLKTVVTSCSCPLLSNLGSCKVVPGKKEFLRTFHTHQALWCKSPAKPGIPYKQLTVGIPKEIFQNEKRVALSPAGVQALVKQGFNVVVESGAGEASKFSDDHYRAAGAQIQGTKEVLASDLVVKVRAPMLNPTLDIHEADLLKTSGTLISFIYPAQNPDLLDKLSKRQTTVLAMDQVPRVTIAQGYDALSSMANIAGYKAVVLAANHFGRFFTGQITAAGKVPPAKILIVGGGVAGLASAGAAKSMGAIVRGFDTRAAALEQFKSLGAEPLEVDLKESGEGQGGYAKEMSKEFIEAEMKLFAQQCKEVDILISTALIPGGFLVTQRMLDMFKRPTDPPEYNYLYLLPAGTFVGGYLAALSSGYNIEQIMYLGSGLCCVGALAGLSTQGTARLGNALGMIGVAGGLAATLGGLNPSPELLAQMSGAMALGGTIGLTIAKRIQISDLPQLVAAFHSLVGLAAVLTCVAEYIVEYPHFATDVAANLTKIVAYLGTYIGGVTFSGSLIAYGKLQGILNSAPLLLPGRHMLNAGLLTASLGGIIPYMLDPSFSTGILCLGSVSALSAIMGVTLTAAIGGADMPVVITVLNSYSGWALCAEGFLLNNNLLTIVGALIGSSGAILSYIMCVAMNRSLANVILGGYGTTSTAGGKPMEISGTHTEINLENAIDMIREASSIIITPGYGLCAAKAQYPIADLVKMLTEQGKKVRFGIHPVAGRMPGQLNVLLAEAGVPYDIVLEMDEINEDFPDTDLVLVIGANDTVNSAAQEDPNSIIAGMPVLEVWKSKQVIVMKRSLGVGYAAVDNPIFYKPNTAMLLGDAKKTCDALQAKVRESYQK</sequence>
<feature type="domain" description="Alanine dehydrogenase/pyridine nucleotide transhydrogenase N-terminal" evidence="13">
    <location>
        <begin position="60"/>
        <end position="199"/>
    </location>
</feature>